<name>A0AAE1YTJ3_9LAMI</name>
<evidence type="ECO:0000256" key="1">
    <source>
        <dbReference type="SAM" id="Phobius"/>
    </source>
</evidence>
<dbReference type="Proteomes" id="UP001293254">
    <property type="component" value="Unassembled WGS sequence"/>
</dbReference>
<keyword evidence="3" id="KW-1185">Reference proteome</keyword>
<evidence type="ECO:0000313" key="3">
    <source>
        <dbReference type="Proteomes" id="UP001293254"/>
    </source>
</evidence>
<comment type="caution">
    <text evidence="2">The sequence shown here is derived from an EMBL/GenBank/DDBJ whole genome shotgun (WGS) entry which is preliminary data.</text>
</comment>
<keyword evidence="1" id="KW-0812">Transmembrane</keyword>
<organism evidence="2 3">
    <name type="scientific">Sesamum alatum</name>
    <dbReference type="NCBI Taxonomy" id="300844"/>
    <lineage>
        <taxon>Eukaryota</taxon>
        <taxon>Viridiplantae</taxon>
        <taxon>Streptophyta</taxon>
        <taxon>Embryophyta</taxon>
        <taxon>Tracheophyta</taxon>
        <taxon>Spermatophyta</taxon>
        <taxon>Magnoliopsida</taxon>
        <taxon>eudicotyledons</taxon>
        <taxon>Gunneridae</taxon>
        <taxon>Pentapetalae</taxon>
        <taxon>asterids</taxon>
        <taxon>lamiids</taxon>
        <taxon>Lamiales</taxon>
        <taxon>Pedaliaceae</taxon>
        <taxon>Sesamum</taxon>
    </lineage>
</organism>
<dbReference type="EMBL" id="JACGWO010000002">
    <property type="protein sequence ID" value="KAK4435941.1"/>
    <property type="molecule type" value="Genomic_DNA"/>
</dbReference>
<evidence type="ECO:0000313" key="2">
    <source>
        <dbReference type="EMBL" id="KAK4435941.1"/>
    </source>
</evidence>
<keyword evidence="1" id="KW-1133">Transmembrane helix</keyword>
<accession>A0AAE1YTJ3</accession>
<proteinExistence type="predicted"/>
<dbReference type="AlphaFoldDB" id="A0AAE1YTJ3"/>
<sequence>MMMAGVEMVKRWCVYQEPSSSVYTKALYGLTLLGVVYLGISEAIGKHLQYAKFWDSATHKSQQILLPAKIGMLIFYTPSLLAGVSSFWVFSDGGGIRVLMLKFSYHSSFPQEGP</sequence>
<reference evidence="2" key="2">
    <citation type="journal article" date="2024" name="Plant">
        <title>Genomic evolution and insights into agronomic trait innovations of Sesamum species.</title>
        <authorList>
            <person name="Miao H."/>
            <person name="Wang L."/>
            <person name="Qu L."/>
            <person name="Liu H."/>
            <person name="Sun Y."/>
            <person name="Le M."/>
            <person name="Wang Q."/>
            <person name="Wei S."/>
            <person name="Zheng Y."/>
            <person name="Lin W."/>
            <person name="Duan Y."/>
            <person name="Cao H."/>
            <person name="Xiong S."/>
            <person name="Wang X."/>
            <person name="Wei L."/>
            <person name="Li C."/>
            <person name="Ma Q."/>
            <person name="Ju M."/>
            <person name="Zhao R."/>
            <person name="Li G."/>
            <person name="Mu C."/>
            <person name="Tian Q."/>
            <person name="Mei H."/>
            <person name="Zhang T."/>
            <person name="Gao T."/>
            <person name="Zhang H."/>
        </authorList>
    </citation>
    <scope>NUCLEOTIDE SEQUENCE</scope>
    <source>
        <strain evidence="2">3651</strain>
    </source>
</reference>
<feature type="transmembrane region" description="Helical" evidence="1">
    <location>
        <begin position="66"/>
        <end position="90"/>
    </location>
</feature>
<keyword evidence="1" id="KW-0472">Membrane</keyword>
<protein>
    <submittedName>
        <fullName evidence="2">Uncharacterized protein</fullName>
    </submittedName>
</protein>
<gene>
    <name evidence="2" type="ORF">Salat_0757700</name>
</gene>
<feature type="transmembrane region" description="Helical" evidence="1">
    <location>
        <begin position="26"/>
        <end position="45"/>
    </location>
</feature>
<reference evidence="2" key="1">
    <citation type="submission" date="2020-06" db="EMBL/GenBank/DDBJ databases">
        <authorList>
            <person name="Li T."/>
            <person name="Hu X."/>
            <person name="Zhang T."/>
            <person name="Song X."/>
            <person name="Zhang H."/>
            <person name="Dai N."/>
            <person name="Sheng W."/>
            <person name="Hou X."/>
            <person name="Wei L."/>
        </authorList>
    </citation>
    <scope>NUCLEOTIDE SEQUENCE</scope>
    <source>
        <strain evidence="2">3651</strain>
        <tissue evidence="2">Leaf</tissue>
    </source>
</reference>